<dbReference type="EMBL" id="JFHC01000045">
    <property type="protein sequence ID" value="KDR40139.1"/>
    <property type="molecule type" value="Genomic_DNA"/>
</dbReference>
<dbReference type="Proteomes" id="UP000027466">
    <property type="component" value="Unassembled WGS sequence"/>
</dbReference>
<dbReference type="GO" id="GO:0003723">
    <property type="term" value="F:RNA binding"/>
    <property type="evidence" value="ECO:0007669"/>
    <property type="project" value="InterPro"/>
</dbReference>
<dbReference type="PROSITE" id="PS50921">
    <property type="entry name" value="ANTAR"/>
    <property type="match status" value="1"/>
</dbReference>
<dbReference type="InterPro" id="IPR049021">
    <property type="entry name" value="AmiR_N"/>
</dbReference>
<reference evidence="2 3" key="1">
    <citation type="submission" date="2014-03" db="EMBL/GenBank/DDBJ databases">
        <title>Draft Genome Sequences of Four Burkholderia Strains.</title>
        <authorList>
            <person name="Liu X.Y."/>
            <person name="Li C.X."/>
            <person name="Xu J.H."/>
        </authorList>
    </citation>
    <scope>NUCLEOTIDE SEQUENCE [LARGE SCALE GENOMIC DNA]</scope>
    <source>
        <strain evidence="2 3">DSM 50014</strain>
    </source>
</reference>
<dbReference type="Gene3D" id="1.10.10.10">
    <property type="entry name" value="Winged helix-like DNA-binding domain superfamily/Winged helix DNA-binding domain"/>
    <property type="match status" value="1"/>
</dbReference>
<proteinExistence type="predicted"/>
<dbReference type="SUPFAM" id="SSF52172">
    <property type="entry name" value="CheY-like"/>
    <property type="match status" value="1"/>
</dbReference>
<organism evidence="2 3">
    <name type="scientific">Caballeronia glathei</name>
    <dbReference type="NCBI Taxonomy" id="60547"/>
    <lineage>
        <taxon>Bacteria</taxon>
        <taxon>Pseudomonadati</taxon>
        <taxon>Pseudomonadota</taxon>
        <taxon>Betaproteobacteria</taxon>
        <taxon>Burkholderiales</taxon>
        <taxon>Burkholderiaceae</taxon>
        <taxon>Caballeronia</taxon>
    </lineage>
</organism>
<evidence type="ECO:0000313" key="3">
    <source>
        <dbReference type="Proteomes" id="UP000027466"/>
    </source>
</evidence>
<keyword evidence="3" id="KW-1185">Reference proteome</keyword>
<dbReference type="InterPro" id="IPR005561">
    <property type="entry name" value="ANTAR"/>
</dbReference>
<sequence>MKRPAETPAILRDLRSLKVVVIHPHDQDGEELLAQLQRIGCEVEVFWPRVDCLPAGTGLIVMAVRPETLSMNFPWLGASSSPPVIPVVTYENPITIEAVLQLNAFTTIPSPVRSFGLLTAIAVALTQFKASRARDRYIDRLEQKQAKLRLIQQAKQIVMEARGVSEEEAYQLLRSQAMLKREQIETVAGEIVRAHETLSF</sequence>
<accession>A0A069PJR9</accession>
<feature type="domain" description="ANTAR" evidence="1">
    <location>
        <begin position="131"/>
        <end position="192"/>
    </location>
</feature>
<comment type="caution">
    <text evidence="2">The sequence shown here is derived from an EMBL/GenBank/DDBJ whole genome shotgun (WGS) entry which is preliminary data.</text>
</comment>
<dbReference type="InterPro" id="IPR011006">
    <property type="entry name" value="CheY-like_superfamily"/>
</dbReference>
<dbReference type="AlphaFoldDB" id="A0A069PJR9"/>
<dbReference type="InterPro" id="IPR036388">
    <property type="entry name" value="WH-like_DNA-bd_sf"/>
</dbReference>
<protein>
    <submittedName>
        <fullName evidence="2">Antitermination protein</fullName>
    </submittedName>
</protein>
<dbReference type="InterPro" id="IPR008327">
    <property type="entry name" value="Sig_transdc_resp-reg_antiterm"/>
</dbReference>
<evidence type="ECO:0000259" key="1">
    <source>
        <dbReference type="PROSITE" id="PS50921"/>
    </source>
</evidence>
<dbReference type="Pfam" id="PF03861">
    <property type="entry name" value="ANTAR"/>
    <property type="match status" value="1"/>
</dbReference>
<dbReference type="STRING" id="60547.GCA_000751215_03663"/>
<dbReference type="SMART" id="SM01012">
    <property type="entry name" value="ANTAR"/>
    <property type="match status" value="1"/>
</dbReference>
<dbReference type="Pfam" id="PF21332">
    <property type="entry name" value="AmiR_N"/>
    <property type="match status" value="1"/>
</dbReference>
<dbReference type="PIRSF" id="PIRSF036382">
    <property type="entry name" value="RR_antiterm"/>
    <property type="match status" value="1"/>
</dbReference>
<dbReference type="Gene3D" id="3.40.50.2300">
    <property type="match status" value="1"/>
</dbReference>
<evidence type="ECO:0000313" key="2">
    <source>
        <dbReference type="EMBL" id="KDR40139.1"/>
    </source>
</evidence>
<dbReference type="RefSeq" id="WP_035934074.1">
    <property type="nucleotide sequence ID" value="NZ_CADFFX010000002.1"/>
</dbReference>
<gene>
    <name evidence="2" type="ORF">BG61_27215</name>
</gene>
<name>A0A069PJR9_9BURK</name>